<gene>
    <name evidence="1" type="ORF">BRX40_05755</name>
    <name evidence="2" type="ORF">CA257_00255</name>
</gene>
<proteinExistence type="predicted"/>
<dbReference type="KEGG" id="skr:BRX40_05755"/>
<sequence length="88" mass="10013">MSLFDLFRPLPPARQDVGDPRYDPRVGQRTEVLLDGEPQRHVIAYDRHAGWLTRARVDAGGGMALDDSREGVAIETVYGRVQARWRRP</sequence>
<organism evidence="1 3">
    <name type="scientific">Sphingomonas koreensis</name>
    <dbReference type="NCBI Taxonomy" id="93064"/>
    <lineage>
        <taxon>Bacteria</taxon>
        <taxon>Pseudomonadati</taxon>
        <taxon>Pseudomonadota</taxon>
        <taxon>Alphaproteobacteria</taxon>
        <taxon>Sphingomonadales</taxon>
        <taxon>Sphingomonadaceae</taxon>
        <taxon>Sphingomonas</taxon>
    </lineage>
</organism>
<dbReference type="EMBL" id="CP018820">
    <property type="protein sequence ID" value="APR52006.1"/>
    <property type="molecule type" value="Genomic_DNA"/>
</dbReference>
<dbReference type="AlphaFoldDB" id="A0A1L6J855"/>
<protein>
    <submittedName>
        <fullName evidence="1">Uncharacterized protein</fullName>
    </submittedName>
</protein>
<keyword evidence="3" id="KW-1185">Reference proteome</keyword>
<reference evidence="1" key="1">
    <citation type="submission" date="2016-12" db="EMBL/GenBank/DDBJ databases">
        <title>Whole genome sequencing of Sphingomonas koreensis.</title>
        <authorList>
            <person name="Conlan S."/>
            <person name="Thomas P.J."/>
            <person name="Mullikin J."/>
            <person name="Palmore T.N."/>
            <person name="Frank K.M."/>
            <person name="Segre J.A."/>
        </authorList>
    </citation>
    <scope>NUCLEOTIDE SEQUENCE</scope>
    <source>
        <strain evidence="1">ABOJV</strain>
    </source>
</reference>
<dbReference type="STRING" id="93064.BRX40_05755"/>
<evidence type="ECO:0000313" key="2">
    <source>
        <dbReference type="EMBL" id="RSV07960.1"/>
    </source>
</evidence>
<evidence type="ECO:0000313" key="4">
    <source>
        <dbReference type="Proteomes" id="UP000286681"/>
    </source>
</evidence>
<reference evidence="3" key="2">
    <citation type="submission" date="2016-12" db="EMBL/GenBank/DDBJ databases">
        <title>Whole genome sequencing of Sphingomonas sp. ABOJV.</title>
        <authorList>
            <person name="Conlan S."/>
            <person name="Thomas P.J."/>
            <person name="Mullikin J."/>
            <person name="Palmore T.N."/>
            <person name="Frank K.M."/>
            <person name="Segre J.A."/>
        </authorList>
    </citation>
    <scope>NUCLEOTIDE SEQUENCE [LARGE SCALE GENOMIC DNA]</scope>
    <source>
        <strain evidence="3">ABOJV</strain>
    </source>
</reference>
<dbReference type="EMBL" id="QQWO01000001">
    <property type="protein sequence ID" value="RSV07960.1"/>
    <property type="molecule type" value="Genomic_DNA"/>
</dbReference>
<reference evidence="2 4" key="3">
    <citation type="submission" date="2018-07" db="EMBL/GenBank/DDBJ databases">
        <title>Genomic and Epidemiologic Investigation of an Indolent Hospital Outbreak.</title>
        <authorList>
            <person name="Johnson R.C."/>
            <person name="Deming C."/>
            <person name="Conlan S."/>
            <person name="Zellmer C.J."/>
            <person name="Michelin A.V."/>
            <person name="Lee-Lin S."/>
            <person name="Thomas P.J."/>
            <person name="Park M."/>
            <person name="Weingarten R.A."/>
            <person name="Less J."/>
            <person name="Dekker J.P."/>
            <person name="Frank K.M."/>
            <person name="Musser K.A."/>
            <person name="Mcquiston J.R."/>
            <person name="Henderson D.K."/>
            <person name="Lau A.F."/>
            <person name="Palmore T.N."/>
            <person name="Segre J.A."/>
        </authorList>
    </citation>
    <scope>NUCLEOTIDE SEQUENCE [LARGE SCALE GENOMIC DNA]</scope>
    <source>
        <strain evidence="2 4">SK-NIH.Env10_0317</strain>
    </source>
</reference>
<dbReference type="Proteomes" id="UP000185161">
    <property type="component" value="Chromosome"/>
</dbReference>
<accession>A0A1L6J855</accession>
<evidence type="ECO:0000313" key="3">
    <source>
        <dbReference type="Proteomes" id="UP000185161"/>
    </source>
</evidence>
<evidence type="ECO:0000313" key="1">
    <source>
        <dbReference type="EMBL" id="APR52006.1"/>
    </source>
</evidence>
<dbReference type="Proteomes" id="UP000286681">
    <property type="component" value="Unassembled WGS sequence"/>
</dbReference>
<name>A0A1L6J855_9SPHN</name>